<feature type="transmembrane region" description="Helical" evidence="1">
    <location>
        <begin position="24"/>
        <end position="42"/>
    </location>
</feature>
<comment type="caution">
    <text evidence="2">The sequence shown here is derived from an EMBL/GenBank/DDBJ whole genome shotgun (WGS) entry which is preliminary data.</text>
</comment>
<feature type="transmembrane region" description="Helical" evidence="1">
    <location>
        <begin position="162"/>
        <end position="182"/>
    </location>
</feature>
<evidence type="ECO:0000313" key="3">
    <source>
        <dbReference type="Proteomes" id="UP000037193"/>
    </source>
</evidence>
<gene>
    <name evidence="2" type="ORF">BBM1128_07590</name>
</gene>
<dbReference type="AlphaFoldDB" id="A0A0L7AXK4"/>
<feature type="transmembrane region" description="Helical" evidence="1">
    <location>
        <begin position="138"/>
        <end position="156"/>
    </location>
</feature>
<proteinExistence type="predicted"/>
<reference evidence="2 3" key="1">
    <citation type="journal article" date="2015" name="Int J Genomics">
        <title>Comparative Genomics Revealed Genetic Diversity and Species/Strain-Level Differences in Carbohydrate Metabolism of Three Probiotic Bifidobacterial Species.</title>
        <authorList>
            <person name="Odamaki T."/>
            <person name="Horigome A."/>
            <person name="Sugahara H."/>
            <person name="Hashikura N."/>
            <person name="Minami J."/>
            <person name="Xiao J.Z."/>
            <person name="Abe F."/>
        </authorList>
    </citation>
    <scope>NUCLEOTIDE SEQUENCE [LARGE SCALE GENOMIC DNA]</scope>
    <source>
        <strain evidence="2 3">MCC 1128</strain>
    </source>
</reference>
<dbReference type="PATRIC" id="fig|1365965.3.peg.1524"/>
<dbReference type="Proteomes" id="UP000037193">
    <property type="component" value="Unassembled WGS sequence"/>
</dbReference>
<dbReference type="GO" id="GO:0016787">
    <property type="term" value="F:hydrolase activity"/>
    <property type="evidence" value="ECO:0007669"/>
    <property type="project" value="UniProtKB-KW"/>
</dbReference>
<evidence type="ECO:0000256" key="1">
    <source>
        <dbReference type="SAM" id="Phobius"/>
    </source>
</evidence>
<evidence type="ECO:0000313" key="2">
    <source>
        <dbReference type="EMBL" id="KOA39964.1"/>
    </source>
</evidence>
<keyword evidence="1" id="KW-0812">Transmembrane</keyword>
<sequence>MSPCTGFRHLTRVHMLIVWRQRSLWVAAVPLALLAVLLGGISPAGPHDHGAGDLAFMAKTMAMFMPIAYMAAFTDFHTRHSRLGIGQLEDSTPIPAPMLAAARTFGAFLILIAPSLLLLECAGTVQTLHGSWRAIPQALAAGLAITGPAVLTAMSLSSLLGAILPMIVARITGVLAWFALVFSSPMLPVPTVNGTILNVIGDAVGAGWFGFGPVYPATGGILAVTGTPANAAISLIAQLAVAMLLMALGGWCSARPRTTR</sequence>
<protein>
    <submittedName>
        <fullName evidence="2">Murein hydrolase transporter LrgB</fullName>
    </submittedName>
</protein>
<name>A0A0L7AXK4_BIFBR</name>
<keyword evidence="1" id="KW-0472">Membrane</keyword>
<accession>A0A0L7AXK4</accession>
<feature type="transmembrane region" description="Helical" evidence="1">
    <location>
        <begin position="54"/>
        <end position="74"/>
    </location>
</feature>
<organism evidence="2 3">
    <name type="scientific">Bifidobacterium breve MCC 1128</name>
    <dbReference type="NCBI Taxonomy" id="1365965"/>
    <lineage>
        <taxon>Bacteria</taxon>
        <taxon>Bacillati</taxon>
        <taxon>Actinomycetota</taxon>
        <taxon>Actinomycetes</taxon>
        <taxon>Bifidobacteriales</taxon>
        <taxon>Bifidobacteriaceae</taxon>
        <taxon>Bifidobacterium</taxon>
    </lineage>
</organism>
<keyword evidence="2" id="KW-0378">Hydrolase</keyword>
<dbReference type="EMBL" id="AVQD01000012">
    <property type="protein sequence ID" value="KOA39964.1"/>
    <property type="molecule type" value="Genomic_DNA"/>
</dbReference>
<feature type="transmembrane region" description="Helical" evidence="1">
    <location>
        <begin position="231"/>
        <end position="254"/>
    </location>
</feature>
<keyword evidence="1" id="KW-1133">Transmembrane helix</keyword>
<feature type="transmembrane region" description="Helical" evidence="1">
    <location>
        <begin position="94"/>
        <end position="118"/>
    </location>
</feature>